<evidence type="ECO:0000256" key="7">
    <source>
        <dbReference type="ARBA" id="ARBA00022833"/>
    </source>
</evidence>
<sequence>MPKAYYIGTFIHSLSLTTLEIVEHGIICVSNGVIKSIHRVGKDYSESDSTLPPSVLLQTLGHDDSNNTPPPTIHITPKNHFLFPGLIDTHIHASQYPNLGLFGKTTLLDWLNKYTFPLEASLADPVRAKRVYSHCVRRSLQNGTTTAAYYATQSARSTNILTDVLISLGQRGFVGRCAMDSDLQPEWYRDMSPEAAEEDTSACVAYCKKADQSGRVRGVVTPRFAPSCTRETLCRLGRLLAAGEQEGLLCQTHISENKSEVELVKELFPECSSYAQVYDVYNLLTPRTVLAHAIHLTEEEITLVKSRGSGISHCPVSNMALGSGNLWVRRLLDEGVKVGLGTDVSGGYDVNVLEAARMACLVSRSVAEGGVTEDGKGEDSKISVEEALWLATRGGAEVLGLEGKVGGLEVGMVWDAILVGADEVPFDHTPNGRGNGVKMPTEAHHEGKKSKIGGKVDFFGWESWEEKVAKWLYSGDDRNIRSVWVGGELVFQK</sequence>
<dbReference type="FunFam" id="3.20.20.140:FF:000022">
    <property type="entry name" value="Guanine deaminase"/>
    <property type="match status" value="1"/>
</dbReference>
<dbReference type="EMBL" id="PYWC01000114">
    <property type="protein sequence ID" value="PWW72224.1"/>
    <property type="molecule type" value="Genomic_DNA"/>
</dbReference>
<proteinExistence type="inferred from homology"/>
<comment type="pathway">
    <text evidence="2">Purine metabolism; guanine degradation; xanthine from guanine: step 1/1.</text>
</comment>
<comment type="similarity">
    <text evidence="3">Belongs to the metallo-dependent hydrolases superfamily. ATZ/TRZ family.</text>
</comment>
<dbReference type="STRING" id="42249.A0A317SCX5"/>
<reference evidence="13 14" key="1">
    <citation type="submission" date="2018-03" db="EMBL/GenBank/DDBJ databases">
        <title>Genomes of Pezizomycetes fungi and the evolution of truffles.</title>
        <authorList>
            <person name="Murat C."/>
            <person name="Payen T."/>
            <person name="Noel B."/>
            <person name="Kuo A."/>
            <person name="Martin F.M."/>
        </authorList>
    </citation>
    <scope>NUCLEOTIDE SEQUENCE [LARGE SCALE GENOMIC DNA]</scope>
    <source>
        <strain evidence="13">091103-1</strain>
    </source>
</reference>
<evidence type="ECO:0000313" key="13">
    <source>
        <dbReference type="EMBL" id="PWW72224.1"/>
    </source>
</evidence>
<dbReference type="EC" id="3.5.4.3" evidence="4"/>
<evidence type="ECO:0000256" key="3">
    <source>
        <dbReference type="ARBA" id="ARBA00006745"/>
    </source>
</evidence>
<organism evidence="13 14">
    <name type="scientific">Tuber magnatum</name>
    <name type="common">white Piedmont truffle</name>
    <dbReference type="NCBI Taxonomy" id="42249"/>
    <lineage>
        <taxon>Eukaryota</taxon>
        <taxon>Fungi</taxon>
        <taxon>Dikarya</taxon>
        <taxon>Ascomycota</taxon>
        <taxon>Pezizomycotina</taxon>
        <taxon>Pezizomycetes</taxon>
        <taxon>Pezizales</taxon>
        <taxon>Tuberaceae</taxon>
        <taxon>Tuber</taxon>
    </lineage>
</organism>
<dbReference type="PANTHER" id="PTHR11271">
    <property type="entry name" value="GUANINE DEAMINASE"/>
    <property type="match status" value="1"/>
</dbReference>
<evidence type="ECO:0000256" key="10">
    <source>
        <dbReference type="ARBA" id="ARBA00069860"/>
    </source>
</evidence>
<evidence type="ECO:0000256" key="9">
    <source>
        <dbReference type="ARBA" id="ARBA00056079"/>
    </source>
</evidence>
<dbReference type="Pfam" id="PF01979">
    <property type="entry name" value="Amidohydro_1"/>
    <property type="match status" value="1"/>
</dbReference>
<keyword evidence="6 13" id="KW-0378">Hydrolase</keyword>
<dbReference type="Proteomes" id="UP000246991">
    <property type="component" value="Unassembled WGS sequence"/>
</dbReference>
<dbReference type="InterPro" id="IPR011059">
    <property type="entry name" value="Metal-dep_hydrolase_composite"/>
</dbReference>
<dbReference type="GO" id="GO:0005829">
    <property type="term" value="C:cytosol"/>
    <property type="evidence" value="ECO:0007669"/>
    <property type="project" value="TreeGrafter"/>
</dbReference>
<comment type="catalytic activity">
    <reaction evidence="8">
        <text>guanine + H2O + H(+) = xanthine + NH4(+)</text>
        <dbReference type="Rhea" id="RHEA:14665"/>
        <dbReference type="ChEBI" id="CHEBI:15377"/>
        <dbReference type="ChEBI" id="CHEBI:15378"/>
        <dbReference type="ChEBI" id="CHEBI:16235"/>
        <dbReference type="ChEBI" id="CHEBI:17712"/>
        <dbReference type="ChEBI" id="CHEBI:28938"/>
        <dbReference type="EC" id="3.5.4.3"/>
    </reaction>
</comment>
<comment type="caution">
    <text evidence="13">The sequence shown here is derived from an EMBL/GenBank/DDBJ whole genome shotgun (WGS) entry which is preliminary data.</text>
</comment>
<dbReference type="SUPFAM" id="SSF51338">
    <property type="entry name" value="Composite domain of metallo-dependent hydrolases"/>
    <property type="match status" value="1"/>
</dbReference>
<comment type="function">
    <text evidence="9">Catalyzes the hydrolytic deamination of guanine, producing xanthine and ammonia.</text>
</comment>
<dbReference type="OrthoDB" id="194468at2759"/>
<evidence type="ECO:0000256" key="8">
    <source>
        <dbReference type="ARBA" id="ARBA00051148"/>
    </source>
</evidence>
<name>A0A317SCX5_9PEZI</name>
<feature type="domain" description="Amidohydrolase-related" evidence="12">
    <location>
        <begin position="81"/>
        <end position="490"/>
    </location>
</feature>
<evidence type="ECO:0000256" key="2">
    <source>
        <dbReference type="ARBA" id="ARBA00004984"/>
    </source>
</evidence>
<evidence type="ECO:0000256" key="6">
    <source>
        <dbReference type="ARBA" id="ARBA00022801"/>
    </source>
</evidence>
<dbReference type="Gene3D" id="3.20.20.140">
    <property type="entry name" value="Metal-dependent hydrolases"/>
    <property type="match status" value="1"/>
</dbReference>
<keyword evidence="14" id="KW-1185">Reference proteome</keyword>
<dbReference type="GO" id="GO:0008270">
    <property type="term" value="F:zinc ion binding"/>
    <property type="evidence" value="ECO:0007669"/>
    <property type="project" value="TreeGrafter"/>
</dbReference>
<evidence type="ECO:0000256" key="4">
    <source>
        <dbReference type="ARBA" id="ARBA00012781"/>
    </source>
</evidence>
<dbReference type="GO" id="GO:0046098">
    <property type="term" value="P:guanine metabolic process"/>
    <property type="evidence" value="ECO:0007669"/>
    <property type="project" value="TreeGrafter"/>
</dbReference>
<dbReference type="SUPFAM" id="SSF51556">
    <property type="entry name" value="Metallo-dependent hydrolases"/>
    <property type="match status" value="1"/>
</dbReference>
<protein>
    <recommendedName>
        <fullName evidence="10">Probable guanine deaminase</fullName>
        <ecNumber evidence="4">3.5.4.3</ecNumber>
    </recommendedName>
    <alternativeName>
        <fullName evidence="11">Guanine aminohydrolase</fullName>
    </alternativeName>
</protein>
<evidence type="ECO:0000259" key="12">
    <source>
        <dbReference type="Pfam" id="PF01979"/>
    </source>
</evidence>
<dbReference type="InterPro" id="IPR032466">
    <property type="entry name" value="Metal_Hydrolase"/>
</dbReference>
<comment type="cofactor">
    <cofactor evidence="1">
        <name>Zn(2+)</name>
        <dbReference type="ChEBI" id="CHEBI:29105"/>
    </cofactor>
</comment>
<evidence type="ECO:0000256" key="11">
    <source>
        <dbReference type="ARBA" id="ARBA00083147"/>
    </source>
</evidence>
<evidence type="ECO:0000313" key="14">
    <source>
        <dbReference type="Proteomes" id="UP000246991"/>
    </source>
</evidence>
<dbReference type="AlphaFoldDB" id="A0A317SCX5"/>
<dbReference type="GO" id="GO:0008892">
    <property type="term" value="F:guanine deaminase activity"/>
    <property type="evidence" value="ECO:0007669"/>
    <property type="project" value="UniProtKB-EC"/>
</dbReference>
<dbReference type="InterPro" id="IPR006680">
    <property type="entry name" value="Amidohydro-rel"/>
</dbReference>
<evidence type="ECO:0000256" key="1">
    <source>
        <dbReference type="ARBA" id="ARBA00001947"/>
    </source>
</evidence>
<dbReference type="PANTHER" id="PTHR11271:SF6">
    <property type="entry name" value="GUANINE DEAMINASE"/>
    <property type="match status" value="1"/>
</dbReference>
<accession>A0A317SCX5</accession>
<keyword evidence="5" id="KW-0479">Metal-binding</keyword>
<evidence type="ECO:0000256" key="5">
    <source>
        <dbReference type="ARBA" id="ARBA00022723"/>
    </source>
</evidence>
<dbReference type="Gene3D" id="2.30.40.10">
    <property type="entry name" value="Urease, subunit C, domain 1"/>
    <property type="match status" value="1"/>
</dbReference>
<dbReference type="InterPro" id="IPR051607">
    <property type="entry name" value="Metallo-dep_hydrolases"/>
</dbReference>
<gene>
    <name evidence="13" type="ORF">C7212DRAFT_360046</name>
</gene>
<keyword evidence="7" id="KW-0862">Zinc</keyword>